<comment type="cofactor">
    <cofactor evidence="1 9">
        <name>FAD</name>
        <dbReference type="ChEBI" id="CHEBI:57692"/>
    </cofactor>
</comment>
<comment type="similarity">
    <text evidence="2 9">Belongs to the FMO family.</text>
</comment>
<dbReference type="InterPro" id="IPR020946">
    <property type="entry name" value="Flavin_mOase-like"/>
</dbReference>
<keyword evidence="7 9" id="KW-0503">Monooxygenase</keyword>
<dbReference type="InterPro" id="IPR036188">
    <property type="entry name" value="FAD/NAD-bd_sf"/>
</dbReference>
<dbReference type="PANTHER" id="PTHR43539">
    <property type="entry name" value="FLAVIN-BINDING MONOOXYGENASE-LIKE PROTEIN (AFU_ORTHOLOGUE AFUA_4G09220)"/>
    <property type="match status" value="1"/>
</dbReference>
<dbReference type="FunCoup" id="A0A1U7ZJI7">
    <property type="interactions" value="6"/>
</dbReference>
<evidence type="ECO:0000256" key="1">
    <source>
        <dbReference type="ARBA" id="ARBA00001974"/>
    </source>
</evidence>
<evidence type="ECO:0000256" key="6">
    <source>
        <dbReference type="ARBA" id="ARBA00023002"/>
    </source>
</evidence>
<keyword evidence="5" id="KW-0521">NADP</keyword>
<dbReference type="PRINTS" id="PR00469">
    <property type="entry name" value="PNDRDTASEII"/>
</dbReference>
<dbReference type="PRINTS" id="PR00368">
    <property type="entry name" value="FADPNR"/>
</dbReference>
<keyword evidence="3 9" id="KW-0285">Flavoprotein</keyword>
<protein>
    <recommendedName>
        <fullName evidence="9">Flavin-containing monooxygenase</fullName>
        <ecNumber evidence="9">1.-.-.-</ecNumber>
    </recommendedName>
</protein>
<accession>A0A1U7ZJI7</accession>
<dbReference type="FunFam" id="3.50.50.60:FF:000100">
    <property type="entry name" value="Flavin-containing monooxygenase"/>
    <property type="match status" value="1"/>
</dbReference>
<evidence type="ECO:0000256" key="9">
    <source>
        <dbReference type="RuleBase" id="RU361177"/>
    </source>
</evidence>
<evidence type="ECO:0000256" key="8">
    <source>
        <dbReference type="ARBA" id="ARBA00047707"/>
    </source>
</evidence>
<dbReference type="GO" id="GO:0103075">
    <property type="term" value="F:indole-3-pyruvate monooxygenase activity"/>
    <property type="evidence" value="ECO:0007669"/>
    <property type="project" value="UniProtKB-EC"/>
</dbReference>
<keyword evidence="4 9" id="KW-0274">FAD</keyword>
<gene>
    <name evidence="11" type="primary">LOC104595205</name>
</gene>
<dbReference type="OMA" id="DIEWCWK"/>
<dbReference type="AlphaFoldDB" id="A0A1U7ZJI7"/>
<keyword evidence="10" id="KW-1185">Reference proteome</keyword>
<dbReference type="Pfam" id="PF00743">
    <property type="entry name" value="FMO-like"/>
    <property type="match status" value="1"/>
</dbReference>
<dbReference type="KEGG" id="nnu:104595205"/>
<dbReference type="InterPro" id="IPR050982">
    <property type="entry name" value="Auxin_biosynth/cation_transpt"/>
</dbReference>
<dbReference type="GO" id="GO:0050660">
    <property type="term" value="F:flavin adenine dinucleotide binding"/>
    <property type="evidence" value="ECO:0000318"/>
    <property type="project" value="GO_Central"/>
</dbReference>
<evidence type="ECO:0000313" key="10">
    <source>
        <dbReference type="Proteomes" id="UP000189703"/>
    </source>
</evidence>
<dbReference type="GO" id="GO:0004497">
    <property type="term" value="F:monooxygenase activity"/>
    <property type="evidence" value="ECO:0000318"/>
    <property type="project" value="GO_Central"/>
</dbReference>
<dbReference type="GO" id="GO:0050661">
    <property type="term" value="F:NADP binding"/>
    <property type="evidence" value="ECO:0007669"/>
    <property type="project" value="InterPro"/>
</dbReference>
<dbReference type="GO" id="GO:0004499">
    <property type="term" value="F:N,N-dimethylaniline monooxygenase activity"/>
    <property type="evidence" value="ECO:0007669"/>
    <property type="project" value="InterPro"/>
</dbReference>
<dbReference type="PANTHER" id="PTHR43539:SF38">
    <property type="entry name" value="INDOLE-3-PYRUVATE MONOOXYGENASE YUCCA6"/>
    <property type="match status" value="1"/>
</dbReference>
<dbReference type="STRING" id="4432.A0A1U7ZJI7"/>
<dbReference type="RefSeq" id="XP_010254124.1">
    <property type="nucleotide sequence ID" value="XM_010255822.2"/>
</dbReference>
<evidence type="ECO:0000256" key="4">
    <source>
        <dbReference type="ARBA" id="ARBA00022827"/>
    </source>
</evidence>
<comment type="catalytic activity">
    <reaction evidence="8">
        <text>indole-3-pyruvate + NADPH + O2 + H(+) = (indol-3-yl)acetate + CO2 + NADP(+) + H2O</text>
        <dbReference type="Rhea" id="RHEA:34331"/>
        <dbReference type="ChEBI" id="CHEBI:15377"/>
        <dbReference type="ChEBI" id="CHEBI:15378"/>
        <dbReference type="ChEBI" id="CHEBI:15379"/>
        <dbReference type="ChEBI" id="CHEBI:16526"/>
        <dbReference type="ChEBI" id="CHEBI:17640"/>
        <dbReference type="ChEBI" id="CHEBI:30854"/>
        <dbReference type="ChEBI" id="CHEBI:57783"/>
        <dbReference type="ChEBI" id="CHEBI:58349"/>
        <dbReference type="EC" id="1.14.13.168"/>
    </reaction>
</comment>
<dbReference type="eggNOG" id="KOG1399">
    <property type="taxonomic scope" value="Eukaryota"/>
</dbReference>
<evidence type="ECO:0000256" key="7">
    <source>
        <dbReference type="ARBA" id="ARBA00023033"/>
    </source>
</evidence>
<sequence>MDFIREIEGKRVHDHLGEKMNKGARCVWVPGPVIVGAGPSGLAAAACLKESGVPSLILERANCVASLWQLKTYDRLCLHLPKQFCELPLMPFPTSFPTYPTKQQFVSYVESYASQFDLHPVFNKTVESAEYEPNHGLWRVRTVGLKKDDRTEYVSRWLVVATGENAEAIVPEFEGLSEFSGPIVHTSSYKSGDAFHGKRVLVVGCGNSGMEVCLDLCNHNATPSLVVRDSVHVLPREMLGRSTFGLSMWLLKWLPIRLVDRFLLLVSRLMLGDTSRLGLHRPHLGPLELKNSSGKTPVLDAGTLAKIKSGEIKVRRGIKRLTKDAVEFVDGCIEEFDAIILATGYKSNVPSWLKEGDLFSKQDGLPRRPFPNGWKGEFGLYAVGFTKRGLLGASMDARRVAQDIEQCWKAEARRHFPAFSCSPPTLPKPH</sequence>
<evidence type="ECO:0000256" key="5">
    <source>
        <dbReference type="ARBA" id="ARBA00022857"/>
    </source>
</evidence>
<proteinExistence type="inferred from homology"/>
<reference evidence="11" key="1">
    <citation type="submission" date="2025-08" db="UniProtKB">
        <authorList>
            <consortium name="RefSeq"/>
        </authorList>
    </citation>
    <scope>IDENTIFICATION</scope>
</reference>
<evidence type="ECO:0000313" key="11">
    <source>
        <dbReference type="RefSeq" id="XP_010254124.1"/>
    </source>
</evidence>
<dbReference type="Gene3D" id="3.50.50.60">
    <property type="entry name" value="FAD/NAD(P)-binding domain"/>
    <property type="match status" value="1"/>
</dbReference>
<dbReference type="GeneID" id="104595205"/>
<dbReference type="GO" id="GO:0009851">
    <property type="term" value="P:auxin biosynthetic process"/>
    <property type="evidence" value="ECO:0000318"/>
    <property type="project" value="GO_Central"/>
</dbReference>
<evidence type="ECO:0000256" key="2">
    <source>
        <dbReference type="ARBA" id="ARBA00009183"/>
    </source>
</evidence>
<dbReference type="OrthoDB" id="66881at2759"/>
<name>A0A1U7ZJI7_NELNU</name>
<dbReference type="EC" id="1.-.-.-" evidence="9"/>
<keyword evidence="6 9" id="KW-0560">Oxidoreductase</keyword>
<organism evidence="10 11">
    <name type="scientific">Nelumbo nucifera</name>
    <name type="common">Sacred lotus</name>
    <dbReference type="NCBI Taxonomy" id="4432"/>
    <lineage>
        <taxon>Eukaryota</taxon>
        <taxon>Viridiplantae</taxon>
        <taxon>Streptophyta</taxon>
        <taxon>Embryophyta</taxon>
        <taxon>Tracheophyta</taxon>
        <taxon>Spermatophyta</taxon>
        <taxon>Magnoliopsida</taxon>
        <taxon>Proteales</taxon>
        <taxon>Nelumbonaceae</taxon>
        <taxon>Nelumbo</taxon>
    </lineage>
</organism>
<dbReference type="SUPFAM" id="SSF51905">
    <property type="entry name" value="FAD/NAD(P)-binding domain"/>
    <property type="match status" value="2"/>
</dbReference>
<evidence type="ECO:0000256" key="3">
    <source>
        <dbReference type="ARBA" id="ARBA00022630"/>
    </source>
</evidence>
<dbReference type="Proteomes" id="UP000189703">
    <property type="component" value="Unplaced"/>
</dbReference>